<dbReference type="AlphaFoldDB" id="A0A1G2T5B3"/>
<comment type="caution">
    <text evidence="1">The sequence shown here is derived from an EMBL/GenBank/DDBJ whole genome shotgun (WGS) entry which is preliminary data.</text>
</comment>
<sequence length="84" mass="10331">MVIFYHSKFKQQFRKLPKEVKSAAIKREKIFRQNPFDPRLKTHKLHGELSEFWSFSINYQCRVIFDFVDENTVRFYNIGKHDIY</sequence>
<dbReference type="SUPFAM" id="SSF143011">
    <property type="entry name" value="RelE-like"/>
    <property type="match status" value="1"/>
</dbReference>
<evidence type="ECO:0008006" key="3">
    <source>
        <dbReference type="Google" id="ProtNLM"/>
    </source>
</evidence>
<evidence type="ECO:0000313" key="2">
    <source>
        <dbReference type="Proteomes" id="UP000177746"/>
    </source>
</evidence>
<organism evidence="1 2">
    <name type="scientific">Candidatus Zambryskibacteria bacterium RIFCSPHIGHO2_01_FULL_46_30</name>
    <dbReference type="NCBI Taxonomy" id="1802739"/>
    <lineage>
        <taxon>Bacteria</taxon>
        <taxon>Candidatus Zambryskiibacteriota</taxon>
    </lineage>
</organism>
<evidence type="ECO:0000313" key="1">
    <source>
        <dbReference type="EMBL" id="OHA92443.1"/>
    </source>
</evidence>
<reference evidence="1 2" key="1">
    <citation type="journal article" date="2016" name="Nat. Commun.">
        <title>Thousands of microbial genomes shed light on interconnected biogeochemical processes in an aquifer system.</title>
        <authorList>
            <person name="Anantharaman K."/>
            <person name="Brown C.T."/>
            <person name="Hug L.A."/>
            <person name="Sharon I."/>
            <person name="Castelle C.J."/>
            <person name="Probst A.J."/>
            <person name="Thomas B.C."/>
            <person name="Singh A."/>
            <person name="Wilkins M.J."/>
            <person name="Karaoz U."/>
            <person name="Brodie E.L."/>
            <person name="Williams K.H."/>
            <person name="Hubbard S.S."/>
            <person name="Banfield J.F."/>
        </authorList>
    </citation>
    <scope>NUCLEOTIDE SEQUENCE [LARGE SCALE GENOMIC DNA]</scope>
</reference>
<dbReference type="Gene3D" id="3.30.2310.20">
    <property type="entry name" value="RelE-like"/>
    <property type="match status" value="1"/>
</dbReference>
<name>A0A1G2T5B3_9BACT</name>
<dbReference type="EMBL" id="MHVI01000007">
    <property type="protein sequence ID" value="OHA92443.1"/>
    <property type="molecule type" value="Genomic_DNA"/>
</dbReference>
<gene>
    <name evidence="1" type="ORF">A2665_00420</name>
</gene>
<protein>
    <recommendedName>
        <fullName evidence="3">Type II toxin-antitoxin system mRNA interferase toxin, RelE/StbE family</fullName>
    </recommendedName>
</protein>
<accession>A0A1G2T5B3</accession>
<dbReference type="Proteomes" id="UP000177746">
    <property type="component" value="Unassembled WGS sequence"/>
</dbReference>
<proteinExistence type="predicted"/>
<dbReference type="InterPro" id="IPR035093">
    <property type="entry name" value="RelE/ParE_toxin_dom_sf"/>
</dbReference>